<evidence type="ECO:0000313" key="2">
    <source>
        <dbReference type="EMBL" id="RIY38865.1"/>
    </source>
</evidence>
<dbReference type="AlphaFoldDB" id="A0A3A1YMG5"/>
<dbReference type="InterPro" id="IPR050104">
    <property type="entry name" value="FMN-dep_NADH:Q_OxRdtase_AzoR1"/>
</dbReference>
<name>A0A3A1YMG5_9GAMM</name>
<proteinExistence type="predicted"/>
<dbReference type="PANTHER" id="PTHR43741">
    <property type="entry name" value="FMN-DEPENDENT NADH-AZOREDUCTASE 1"/>
    <property type="match status" value="1"/>
</dbReference>
<organism evidence="2 3">
    <name type="scientific">Psittacicella hinzii</name>
    <dbReference type="NCBI Taxonomy" id="2028575"/>
    <lineage>
        <taxon>Bacteria</taxon>
        <taxon>Pseudomonadati</taxon>
        <taxon>Pseudomonadota</taxon>
        <taxon>Gammaproteobacteria</taxon>
        <taxon>Pasteurellales</taxon>
        <taxon>Psittacicellaceae</taxon>
        <taxon>Psittacicella</taxon>
    </lineage>
</organism>
<dbReference type="SUPFAM" id="SSF52218">
    <property type="entry name" value="Flavoproteins"/>
    <property type="match status" value="1"/>
</dbReference>
<dbReference type="OrthoDB" id="9787136at2"/>
<feature type="domain" description="Flavodoxin-like fold" evidence="1">
    <location>
        <begin position="347"/>
        <end position="456"/>
    </location>
</feature>
<gene>
    <name evidence="2" type="ORF">CKF58_03210</name>
</gene>
<reference evidence="2 3" key="1">
    <citation type="submission" date="2017-08" db="EMBL/GenBank/DDBJ databases">
        <title>Reclassification of Bisgaard taxon 37 and 44.</title>
        <authorList>
            <person name="Christensen H."/>
        </authorList>
    </citation>
    <scope>NUCLEOTIDE SEQUENCE [LARGE SCALE GENOMIC DNA]</scope>
    <source>
        <strain evidence="2 3">111</strain>
    </source>
</reference>
<dbReference type="InterPro" id="IPR029039">
    <property type="entry name" value="Flavoprotein-like_sf"/>
</dbReference>
<evidence type="ECO:0000313" key="3">
    <source>
        <dbReference type="Proteomes" id="UP000265916"/>
    </source>
</evidence>
<sequence length="751" mass="85381">MKSLNILVLKSSMSPQQQSTTNQLVNSAVAQVIKAHAQFIKDHPTLVPEQEEPSYQYINLDLYNDFYNEQTLYQAVTNQAANLPLTPTTNLASQTTFDIRGEQEQVLAEFSLAYSGLLKHSLNAVKVFERDVDALPYNYTYAHLAIAEQFNPIRLNTRALLHQVSKDYQWDNFAKALPAITKDDNNSQLETSGFLGFYQQQVKPIFAADNNARYSHKYYTELDLYFELMAARFLEQLPIENETKERLANLSTTNDNHVLSKYIDFKLEDYAFNTLYQTYLNRVKLPSQQKQHSWSDLSNACFRWLQDPVNFILDNERLQSGKIGERSIGYLGTYIAQPANHEIFPETHPAQALALANNLVNEFLNADIIIVACPIYNHSLPAKLKNYLDFWVRTGVTFNSDNPTAFKEATYPTAKKMFVVSAAGAGYGYVKPISDFFTNYCNFIGAEFAAPLIYRPYAHSVTHPELTDPELVAKQATLDEQAQETLKACINKHVADYLTKLHQALTTTKERYPWLTDKEHANYSNEQDAKCKEQATQYREEKLHHCAYQMHGFSLVPLLNYEALIKMYEQKANHLNLESNANLSASSKAIDDKQQALPLWGTYFISTFAKDPQAPVSNFNQLLPAIVSQEITAEPTATNVEQCNLYGSPYQGEFAISFLPSVLLREQISLVHQNTVRGMIPTNLLPLAADKVQTVISYSNLALLRKVHFGKENLTVNTQDQAESCLIRYLAPDFQTVWPAYSYQQILDLIK</sequence>
<dbReference type="PANTHER" id="PTHR43741:SF4">
    <property type="entry name" value="FMN-DEPENDENT NADH:QUINONE OXIDOREDUCTASE"/>
    <property type="match status" value="1"/>
</dbReference>
<dbReference type="Pfam" id="PF02525">
    <property type="entry name" value="Flavodoxin_2"/>
    <property type="match status" value="1"/>
</dbReference>
<evidence type="ECO:0000259" key="1">
    <source>
        <dbReference type="Pfam" id="PF02525"/>
    </source>
</evidence>
<accession>A0A3A1YMG5</accession>
<protein>
    <recommendedName>
        <fullName evidence="1">Flavodoxin-like fold domain-containing protein</fullName>
    </recommendedName>
</protein>
<comment type="caution">
    <text evidence="2">The sequence shown here is derived from an EMBL/GenBank/DDBJ whole genome shotgun (WGS) entry which is preliminary data.</text>
</comment>
<dbReference type="Proteomes" id="UP000265916">
    <property type="component" value="Unassembled WGS sequence"/>
</dbReference>
<dbReference type="RefSeq" id="WP_119530911.1">
    <property type="nucleotide sequence ID" value="NZ_JBHSSP010000014.1"/>
</dbReference>
<dbReference type="EMBL" id="NRJG01000051">
    <property type="protein sequence ID" value="RIY38865.1"/>
    <property type="molecule type" value="Genomic_DNA"/>
</dbReference>
<dbReference type="Gene3D" id="3.40.50.360">
    <property type="match status" value="1"/>
</dbReference>
<keyword evidence="3" id="KW-1185">Reference proteome</keyword>
<dbReference type="InterPro" id="IPR003680">
    <property type="entry name" value="Flavodoxin_fold"/>
</dbReference>